<evidence type="ECO:0000313" key="7">
    <source>
        <dbReference type="EMBL" id="MBC5682399.1"/>
    </source>
</evidence>
<proteinExistence type="predicted"/>
<sequence length="548" mass="58781">MNDLKPKLFEVLKDYNKEQLMKDIISGIIVAIIALPLSIALAIASGVGPEQGLYTAIIAGFFISFFGGSRVQIGGPTAAFVVIIYGIVAQYGTDGLVVATILAGIILVIMGLCRFGSLIKYIPYTITTGFTCGIAVTLFVGQLKDFFGLEMGAVPSEFVQKIIAYANHISTINAVALGIGALAVVIMLVWPKVTDKIPGSLVAIIITTAIVYFANLPVNTIGSVYGELNSSFPAFHMPSVSFELVQEMLSPAFTIAILAGIESLLSAVVSDGMIGDNHKSNAELIGQGLGNIFSGLFGGIPATGAIARTAANVRNGGRTPIAGIVHCITLAIILLLLMPLAALIPMTTLAAVLLVVAANMADWNSFFRLCKTAPKSDVIVLVATFFLTVFFDLVVAIEVGVVLASLLFMKRMAETADIKTWKYVDEPDITPGEAEKLRDIPRSIRVFEISGPLFFAAADQILGINSDHRTKVIVIRMRSVPAIDASAMKTLRELVERAEKKHITIIFSHVNEQPMAVMEKDHFVEDVGKDNFRTNIVEALDYAESLVK</sequence>
<dbReference type="PANTHER" id="PTHR11814">
    <property type="entry name" value="SULFATE TRANSPORTER"/>
    <property type="match status" value="1"/>
</dbReference>
<accession>A0ABR7G4P9</accession>
<reference evidence="7 8" key="1">
    <citation type="submission" date="2020-08" db="EMBL/GenBank/DDBJ databases">
        <title>Genome public.</title>
        <authorList>
            <person name="Liu C."/>
            <person name="Sun Q."/>
        </authorList>
    </citation>
    <scope>NUCLEOTIDE SEQUENCE [LARGE SCALE GENOMIC DNA]</scope>
    <source>
        <strain evidence="7 8">NSJ-13</strain>
    </source>
</reference>
<dbReference type="Gene3D" id="3.30.750.24">
    <property type="entry name" value="STAS domain"/>
    <property type="match status" value="1"/>
</dbReference>
<organism evidence="7 8">
    <name type="scientific">Ruminococcus hominis</name>
    <dbReference type="NCBI Taxonomy" id="2763065"/>
    <lineage>
        <taxon>Bacteria</taxon>
        <taxon>Bacillati</taxon>
        <taxon>Bacillota</taxon>
        <taxon>Clostridia</taxon>
        <taxon>Eubacteriales</taxon>
        <taxon>Oscillospiraceae</taxon>
        <taxon>Ruminococcus</taxon>
    </lineage>
</organism>
<dbReference type="InterPro" id="IPR001902">
    <property type="entry name" value="SLC26A/SulP_fam"/>
</dbReference>
<feature type="transmembrane region" description="Helical" evidence="5">
    <location>
        <begin position="122"/>
        <end position="142"/>
    </location>
</feature>
<feature type="transmembrane region" description="Helical" evidence="5">
    <location>
        <begin position="24"/>
        <end position="45"/>
    </location>
</feature>
<dbReference type="InterPro" id="IPR002645">
    <property type="entry name" value="STAS_dom"/>
</dbReference>
<feature type="transmembrane region" description="Helical" evidence="5">
    <location>
        <begin position="73"/>
        <end position="91"/>
    </location>
</feature>
<feature type="transmembrane region" description="Helical" evidence="5">
    <location>
        <begin position="328"/>
        <end position="358"/>
    </location>
</feature>
<feature type="transmembrane region" description="Helical" evidence="5">
    <location>
        <begin position="97"/>
        <end position="115"/>
    </location>
</feature>
<dbReference type="EMBL" id="JACOPE010000001">
    <property type="protein sequence ID" value="MBC5682399.1"/>
    <property type="molecule type" value="Genomic_DNA"/>
</dbReference>
<gene>
    <name evidence="7" type="primary">sulP</name>
    <name evidence="7" type="ORF">H8S40_02200</name>
</gene>
<dbReference type="PROSITE" id="PS50801">
    <property type="entry name" value="STAS"/>
    <property type="match status" value="1"/>
</dbReference>
<feature type="transmembrane region" description="Helical" evidence="5">
    <location>
        <begin position="51"/>
        <end position="68"/>
    </location>
</feature>
<dbReference type="InterPro" id="IPR036513">
    <property type="entry name" value="STAS_dom_sf"/>
</dbReference>
<keyword evidence="2 5" id="KW-0812">Transmembrane</keyword>
<feature type="transmembrane region" description="Helical" evidence="5">
    <location>
        <begin position="378"/>
        <end position="409"/>
    </location>
</feature>
<name>A0ABR7G4P9_9FIRM</name>
<evidence type="ECO:0000256" key="1">
    <source>
        <dbReference type="ARBA" id="ARBA00004141"/>
    </source>
</evidence>
<evidence type="ECO:0000256" key="4">
    <source>
        <dbReference type="ARBA" id="ARBA00023136"/>
    </source>
</evidence>
<keyword evidence="8" id="KW-1185">Reference proteome</keyword>
<dbReference type="Pfam" id="PF00916">
    <property type="entry name" value="Sulfate_transp"/>
    <property type="match status" value="1"/>
</dbReference>
<comment type="subcellular location">
    <subcellularLocation>
        <location evidence="1">Membrane</location>
        <topology evidence="1">Multi-pass membrane protein</topology>
    </subcellularLocation>
</comment>
<evidence type="ECO:0000256" key="3">
    <source>
        <dbReference type="ARBA" id="ARBA00022989"/>
    </source>
</evidence>
<evidence type="ECO:0000256" key="2">
    <source>
        <dbReference type="ARBA" id="ARBA00022692"/>
    </source>
</evidence>
<dbReference type="CDD" id="cd07042">
    <property type="entry name" value="STAS_SulP_like_sulfate_transporter"/>
    <property type="match status" value="1"/>
</dbReference>
<feature type="transmembrane region" description="Helical" evidence="5">
    <location>
        <begin position="162"/>
        <end position="189"/>
    </location>
</feature>
<dbReference type="SUPFAM" id="SSF52091">
    <property type="entry name" value="SpoIIaa-like"/>
    <property type="match status" value="1"/>
</dbReference>
<feature type="domain" description="STAS" evidence="6">
    <location>
        <begin position="443"/>
        <end position="543"/>
    </location>
</feature>
<dbReference type="InterPro" id="IPR011547">
    <property type="entry name" value="SLC26A/SulP_dom"/>
</dbReference>
<protein>
    <submittedName>
        <fullName evidence="7">Sulfate permease</fullName>
    </submittedName>
</protein>
<evidence type="ECO:0000313" key="8">
    <source>
        <dbReference type="Proteomes" id="UP000631576"/>
    </source>
</evidence>
<evidence type="ECO:0000259" key="6">
    <source>
        <dbReference type="PROSITE" id="PS50801"/>
    </source>
</evidence>
<dbReference type="RefSeq" id="WP_186864446.1">
    <property type="nucleotide sequence ID" value="NZ_JACOPE010000001.1"/>
</dbReference>
<feature type="transmembrane region" description="Helical" evidence="5">
    <location>
        <begin position="248"/>
        <end position="269"/>
    </location>
</feature>
<dbReference type="Pfam" id="PF01740">
    <property type="entry name" value="STAS"/>
    <property type="match status" value="1"/>
</dbReference>
<keyword evidence="3 5" id="KW-1133">Transmembrane helix</keyword>
<dbReference type="NCBIfam" id="TIGR00815">
    <property type="entry name" value="sulP"/>
    <property type="match status" value="1"/>
</dbReference>
<comment type="caution">
    <text evidence="7">The sequence shown here is derived from an EMBL/GenBank/DDBJ whole genome shotgun (WGS) entry which is preliminary data.</text>
</comment>
<evidence type="ECO:0000256" key="5">
    <source>
        <dbReference type="SAM" id="Phobius"/>
    </source>
</evidence>
<dbReference type="Proteomes" id="UP000631576">
    <property type="component" value="Unassembled WGS sequence"/>
</dbReference>
<keyword evidence="4 5" id="KW-0472">Membrane</keyword>
<feature type="transmembrane region" description="Helical" evidence="5">
    <location>
        <begin position="201"/>
        <end position="228"/>
    </location>
</feature>